<dbReference type="InterPro" id="IPR011029">
    <property type="entry name" value="DEATH-like_dom_sf"/>
</dbReference>
<evidence type="ECO:0000313" key="4">
    <source>
        <dbReference type="Proteomes" id="UP001221898"/>
    </source>
</evidence>
<dbReference type="AlphaFoldDB" id="A0AAD7R396"/>
<organism evidence="3 4">
    <name type="scientific">Aldrovandia affinis</name>
    <dbReference type="NCBI Taxonomy" id="143900"/>
    <lineage>
        <taxon>Eukaryota</taxon>
        <taxon>Metazoa</taxon>
        <taxon>Chordata</taxon>
        <taxon>Craniata</taxon>
        <taxon>Vertebrata</taxon>
        <taxon>Euteleostomi</taxon>
        <taxon>Actinopterygii</taxon>
        <taxon>Neopterygii</taxon>
        <taxon>Teleostei</taxon>
        <taxon>Notacanthiformes</taxon>
        <taxon>Halosauridae</taxon>
        <taxon>Aldrovandia</taxon>
    </lineage>
</organism>
<keyword evidence="4" id="KW-1185">Reference proteome</keyword>
<feature type="region of interest" description="Disordered" evidence="1">
    <location>
        <begin position="89"/>
        <end position="119"/>
    </location>
</feature>
<feature type="non-terminal residue" evidence="3">
    <location>
        <position position="149"/>
    </location>
</feature>
<feature type="domain" description="Pyrin" evidence="2">
    <location>
        <begin position="1"/>
        <end position="86"/>
    </location>
</feature>
<gene>
    <name evidence="3" type="ORF">AAFF_G00420430</name>
</gene>
<name>A0AAD7R396_9TELE</name>
<evidence type="ECO:0000313" key="3">
    <source>
        <dbReference type="EMBL" id="KAJ8361794.1"/>
    </source>
</evidence>
<proteinExistence type="predicted"/>
<reference evidence="3" key="1">
    <citation type="journal article" date="2023" name="Science">
        <title>Genome structures resolve the early diversification of teleost fishes.</title>
        <authorList>
            <person name="Parey E."/>
            <person name="Louis A."/>
            <person name="Montfort J."/>
            <person name="Bouchez O."/>
            <person name="Roques C."/>
            <person name="Iampietro C."/>
            <person name="Lluch J."/>
            <person name="Castinel A."/>
            <person name="Donnadieu C."/>
            <person name="Desvignes T."/>
            <person name="Floi Bucao C."/>
            <person name="Jouanno E."/>
            <person name="Wen M."/>
            <person name="Mejri S."/>
            <person name="Dirks R."/>
            <person name="Jansen H."/>
            <person name="Henkel C."/>
            <person name="Chen W.J."/>
            <person name="Zahm M."/>
            <person name="Cabau C."/>
            <person name="Klopp C."/>
            <person name="Thompson A.W."/>
            <person name="Robinson-Rechavi M."/>
            <person name="Braasch I."/>
            <person name="Lecointre G."/>
            <person name="Bobe J."/>
            <person name="Postlethwait J.H."/>
            <person name="Berthelot C."/>
            <person name="Roest Crollius H."/>
            <person name="Guiguen Y."/>
        </authorList>
    </citation>
    <scope>NUCLEOTIDE SEQUENCE</scope>
    <source>
        <strain evidence="3">NC1722</strain>
    </source>
</reference>
<evidence type="ECO:0000259" key="2">
    <source>
        <dbReference type="PROSITE" id="PS50824"/>
    </source>
</evidence>
<sequence length="149" mass="16286">MGKTVYDLILGALESLSADEFEKFKHTLSARREISFGLIENESKMAMTRRIINKFREKHAIEHTAKVLRAIDLNNQAEDLEEAYARQGASSVAGMGDTGGKASDSSITQTEVPERAQPAVSLSEMAEAGDLLDQDQSSCPICLDLLKDP</sequence>
<dbReference type="SMART" id="SM01289">
    <property type="entry name" value="PYRIN"/>
    <property type="match status" value="1"/>
</dbReference>
<comment type="caution">
    <text evidence="3">The sequence shown here is derived from an EMBL/GenBank/DDBJ whole genome shotgun (WGS) entry which is preliminary data.</text>
</comment>
<dbReference type="Gene3D" id="1.10.533.10">
    <property type="entry name" value="Death Domain, Fas"/>
    <property type="match status" value="1"/>
</dbReference>
<dbReference type="Pfam" id="PF02758">
    <property type="entry name" value="PYRIN"/>
    <property type="match status" value="1"/>
</dbReference>
<dbReference type="Proteomes" id="UP001221898">
    <property type="component" value="Unassembled WGS sequence"/>
</dbReference>
<dbReference type="EMBL" id="JAINUG010000884">
    <property type="protein sequence ID" value="KAJ8361794.1"/>
    <property type="molecule type" value="Genomic_DNA"/>
</dbReference>
<evidence type="ECO:0000256" key="1">
    <source>
        <dbReference type="SAM" id="MobiDB-lite"/>
    </source>
</evidence>
<protein>
    <recommendedName>
        <fullName evidence="2">Pyrin domain-containing protein</fullName>
    </recommendedName>
</protein>
<dbReference type="SUPFAM" id="SSF47986">
    <property type="entry name" value="DEATH domain"/>
    <property type="match status" value="1"/>
</dbReference>
<dbReference type="PROSITE" id="PS50824">
    <property type="entry name" value="DAPIN"/>
    <property type="match status" value="1"/>
</dbReference>
<accession>A0AAD7R396</accession>
<dbReference type="InterPro" id="IPR004020">
    <property type="entry name" value="DAPIN"/>
</dbReference>